<keyword evidence="2" id="KW-1185">Reference proteome</keyword>
<dbReference type="EMBL" id="OK499972">
    <property type="protein sequence ID" value="UGO46109.1"/>
    <property type="molecule type" value="Genomic_DNA"/>
</dbReference>
<accession>A0AAE8YMM0</accession>
<name>A0AAE8YMM0_9CAUD</name>
<proteinExistence type="predicted"/>
<protein>
    <submittedName>
        <fullName evidence="1">Methyltransferase type 11</fullName>
    </submittedName>
</protein>
<dbReference type="SUPFAM" id="SSF53335">
    <property type="entry name" value="S-adenosyl-L-methionine-dependent methyltransferases"/>
    <property type="match status" value="1"/>
</dbReference>
<evidence type="ECO:0000313" key="2">
    <source>
        <dbReference type="Proteomes" id="UP000827751"/>
    </source>
</evidence>
<dbReference type="GO" id="GO:0032259">
    <property type="term" value="P:methylation"/>
    <property type="evidence" value="ECO:0007669"/>
    <property type="project" value="UniProtKB-KW"/>
</dbReference>
<keyword evidence="1" id="KW-0489">Methyltransferase</keyword>
<dbReference type="Gene3D" id="3.40.50.150">
    <property type="entry name" value="Vaccinia Virus protein VP39"/>
    <property type="match status" value="1"/>
</dbReference>
<keyword evidence="1" id="KW-0808">Transferase</keyword>
<gene>
    <name evidence="1" type="ORF">CHEWBECCA_26</name>
</gene>
<dbReference type="InterPro" id="IPR029063">
    <property type="entry name" value="SAM-dependent_MTases_sf"/>
</dbReference>
<sequence length="156" mass="18520">MKLDYGSGRQPKQGFLTSDFTGAPNYDFMIQNYEVIGATDGQFEAIHVRNVIHHIPEKDLSTLFLEFSRLLEDGGTLIISEPREEFHEQNKKLDWIWYRFLVNDTKIMIPDEYVDYKQYLTDFEVVSIEDEYNNEIITCRKKEYVHNTLKKYESFA</sequence>
<reference evidence="1 2" key="1">
    <citation type="submission" date="2021-10" db="EMBL/GenBank/DDBJ databases">
        <authorList>
            <person name="Lavering E.D."/>
            <person name="James R."/>
            <person name="Fairhom J.D."/>
            <person name="Ogilvie B.H."/>
            <person name="Thurgood T.L."/>
            <person name="Robison R.A."/>
            <person name="Grose J.H."/>
        </authorList>
    </citation>
    <scope>NUCLEOTIDE SEQUENCE [LARGE SCALE GENOMIC DNA]</scope>
</reference>
<dbReference type="Pfam" id="PF13489">
    <property type="entry name" value="Methyltransf_23"/>
    <property type="match status" value="1"/>
</dbReference>
<evidence type="ECO:0000313" key="1">
    <source>
        <dbReference type="EMBL" id="UGO46109.1"/>
    </source>
</evidence>
<organism evidence="1 2">
    <name type="scientific">Bacillus phage vB_BanS_Chewbecca</name>
    <dbReference type="NCBI Taxonomy" id="2894786"/>
    <lineage>
        <taxon>Viruses</taxon>
        <taxon>Duplodnaviria</taxon>
        <taxon>Heunggongvirae</taxon>
        <taxon>Uroviricota</taxon>
        <taxon>Caudoviricetes</taxon>
        <taxon>Joanripponvirinae</taxon>
        <taxon>Tsamsavirus</taxon>
        <taxon>Tsamsavirus chewbecca</taxon>
    </lineage>
</organism>
<dbReference type="GO" id="GO:0008168">
    <property type="term" value="F:methyltransferase activity"/>
    <property type="evidence" value="ECO:0007669"/>
    <property type="project" value="UniProtKB-KW"/>
</dbReference>
<dbReference type="Proteomes" id="UP000827751">
    <property type="component" value="Segment"/>
</dbReference>